<feature type="signal peptide" evidence="1">
    <location>
        <begin position="1"/>
        <end position="20"/>
    </location>
</feature>
<sequence>MESAVLFLLFFSSSPVVSRGQMEASVPRVETSVPRVEASVARVEAAVLREDAVRMGGGVAPELPVLWDQLQGLKELVLSVTAVEVEQRQALRSIESRLRDRELLMERNSDLRRKVEELEEQSKGVDYISGLFCVPSRRPEAGRLSGCRHCSESLTRVLQNNSPPGTELPALEKVLYICHIPGGDFMKASVGLEHTTEFSEGF</sequence>
<keyword evidence="3" id="KW-1185">Reference proteome</keyword>
<feature type="chain" id="PRO_5021441262" evidence="1">
    <location>
        <begin position="21"/>
        <end position="202"/>
    </location>
</feature>
<evidence type="ECO:0000313" key="2">
    <source>
        <dbReference type="EMBL" id="TNN87360.1"/>
    </source>
</evidence>
<comment type="caution">
    <text evidence="2">The sequence shown here is derived from an EMBL/GenBank/DDBJ whole genome shotgun (WGS) entry which is preliminary data.</text>
</comment>
<dbReference type="AlphaFoldDB" id="A0A4Z2JB68"/>
<evidence type="ECO:0000256" key="1">
    <source>
        <dbReference type="SAM" id="SignalP"/>
    </source>
</evidence>
<proteinExistence type="predicted"/>
<dbReference type="Proteomes" id="UP000314294">
    <property type="component" value="Unassembled WGS sequence"/>
</dbReference>
<organism evidence="2 3">
    <name type="scientific">Liparis tanakae</name>
    <name type="common">Tanaka's snailfish</name>
    <dbReference type="NCBI Taxonomy" id="230148"/>
    <lineage>
        <taxon>Eukaryota</taxon>
        <taxon>Metazoa</taxon>
        <taxon>Chordata</taxon>
        <taxon>Craniata</taxon>
        <taxon>Vertebrata</taxon>
        <taxon>Euteleostomi</taxon>
        <taxon>Actinopterygii</taxon>
        <taxon>Neopterygii</taxon>
        <taxon>Teleostei</taxon>
        <taxon>Neoteleostei</taxon>
        <taxon>Acanthomorphata</taxon>
        <taxon>Eupercaria</taxon>
        <taxon>Perciformes</taxon>
        <taxon>Cottioidei</taxon>
        <taxon>Cottales</taxon>
        <taxon>Liparidae</taxon>
        <taxon>Liparis</taxon>
    </lineage>
</organism>
<evidence type="ECO:0000313" key="3">
    <source>
        <dbReference type="Proteomes" id="UP000314294"/>
    </source>
</evidence>
<protein>
    <submittedName>
        <fullName evidence="2">Uncharacterized protein</fullName>
    </submittedName>
</protein>
<reference evidence="2 3" key="1">
    <citation type="submission" date="2019-03" db="EMBL/GenBank/DDBJ databases">
        <title>First draft genome of Liparis tanakae, snailfish: a comprehensive survey of snailfish specific genes.</title>
        <authorList>
            <person name="Kim W."/>
            <person name="Song I."/>
            <person name="Jeong J.-H."/>
            <person name="Kim D."/>
            <person name="Kim S."/>
            <person name="Ryu S."/>
            <person name="Song J.Y."/>
            <person name="Lee S.K."/>
        </authorList>
    </citation>
    <scope>NUCLEOTIDE SEQUENCE [LARGE SCALE GENOMIC DNA]</scope>
    <source>
        <tissue evidence="2">Muscle</tissue>
    </source>
</reference>
<name>A0A4Z2JB68_9TELE</name>
<gene>
    <name evidence="2" type="ORF">EYF80_002561</name>
</gene>
<accession>A0A4Z2JB68</accession>
<keyword evidence="1" id="KW-0732">Signal</keyword>
<dbReference type="OrthoDB" id="8965091at2759"/>
<dbReference type="EMBL" id="SRLO01000011">
    <property type="protein sequence ID" value="TNN87360.1"/>
    <property type="molecule type" value="Genomic_DNA"/>
</dbReference>